<gene>
    <name evidence="1" type="ORF">NDU88_005591</name>
</gene>
<sequence>DYSLLHKQTRAHNLLSSPPASDHINDLNRIKNCKPHCKPFELLKTKKPPITRGLKTSPQTSS</sequence>
<dbReference type="Proteomes" id="UP001066276">
    <property type="component" value="Chromosome 1_1"/>
</dbReference>
<feature type="non-terminal residue" evidence="1">
    <location>
        <position position="62"/>
    </location>
</feature>
<accession>A0AAV7WZ04</accession>
<proteinExistence type="predicted"/>
<reference evidence="1" key="1">
    <citation type="journal article" date="2022" name="bioRxiv">
        <title>Sequencing and chromosome-scale assembly of the giantPleurodeles waltlgenome.</title>
        <authorList>
            <person name="Brown T."/>
            <person name="Elewa A."/>
            <person name="Iarovenko S."/>
            <person name="Subramanian E."/>
            <person name="Araus A.J."/>
            <person name="Petzold A."/>
            <person name="Susuki M."/>
            <person name="Suzuki K.-i.T."/>
            <person name="Hayashi T."/>
            <person name="Toyoda A."/>
            <person name="Oliveira C."/>
            <person name="Osipova E."/>
            <person name="Leigh N.D."/>
            <person name="Simon A."/>
            <person name="Yun M.H."/>
        </authorList>
    </citation>
    <scope>NUCLEOTIDE SEQUENCE</scope>
    <source>
        <strain evidence="1">20211129_DDA</strain>
        <tissue evidence="1">Liver</tissue>
    </source>
</reference>
<evidence type="ECO:0000313" key="2">
    <source>
        <dbReference type="Proteomes" id="UP001066276"/>
    </source>
</evidence>
<dbReference type="AlphaFoldDB" id="A0AAV7WZ04"/>
<keyword evidence="2" id="KW-1185">Reference proteome</keyword>
<evidence type="ECO:0000313" key="1">
    <source>
        <dbReference type="EMBL" id="KAJ1218005.1"/>
    </source>
</evidence>
<organism evidence="1 2">
    <name type="scientific">Pleurodeles waltl</name>
    <name type="common">Iberian ribbed newt</name>
    <dbReference type="NCBI Taxonomy" id="8319"/>
    <lineage>
        <taxon>Eukaryota</taxon>
        <taxon>Metazoa</taxon>
        <taxon>Chordata</taxon>
        <taxon>Craniata</taxon>
        <taxon>Vertebrata</taxon>
        <taxon>Euteleostomi</taxon>
        <taxon>Amphibia</taxon>
        <taxon>Batrachia</taxon>
        <taxon>Caudata</taxon>
        <taxon>Salamandroidea</taxon>
        <taxon>Salamandridae</taxon>
        <taxon>Pleurodelinae</taxon>
        <taxon>Pleurodeles</taxon>
    </lineage>
</organism>
<comment type="caution">
    <text evidence="1">The sequence shown here is derived from an EMBL/GenBank/DDBJ whole genome shotgun (WGS) entry which is preliminary data.</text>
</comment>
<protein>
    <submittedName>
        <fullName evidence="1">Uncharacterized protein</fullName>
    </submittedName>
</protein>
<dbReference type="EMBL" id="JANPWB010000001">
    <property type="protein sequence ID" value="KAJ1218005.1"/>
    <property type="molecule type" value="Genomic_DNA"/>
</dbReference>
<feature type="non-terminal residue" evidence="1">
    <location>
        <position position="1"/>
    </location>
</feature>
<name>A0AAV7WZ04_PLEWA</name>